<keyword evidence="3" id="KW-1185">Reference proteome</keyword>
<evidence type="ECO:0008006" key="4">
    <source>
        <dbReference type="Google" id="ProtNLM"/>
    </source>
</evidence>
<organism evidence="2 3">
    <name type="scientific">Nonomuraea polychroma</name>
    <dbReference type="NCBI Taxonomy" id="46176"/>
    <lineage>
        <taxon>Bacteria</taxon>
        <taxon>Bacillati</taxon>
        <taxon>Actinomycetota</taxon>
        <taxon>Actinomycetes</taxon>
        <taxon>Streptosporangiales</taxon>
        <taxon>Streptosporangiaceae</taxon>
        <taxon>Nonomuraea</taxon>
    </lineage>
</organism>
<protein>
    <recommendedName>
        <fullName evidence="4">Prevent-host-death family protein</fullName>
    </recommendedName>
</protein>
<comment type="caution">
    <text evidence="2">The sequence shown here is derived from an EMBL/GenBank/DDBJ whole genome shotgun (WGS) entry which is preliminary data.</text>
</comment>
<evidence type="ECO:0000256" key="1">
    <source>
        <dbReference type="SAM" id="MobiDB-lite"/>
    </source>
</evidence>
<feature type="region of interest" description="Disordered" evidence="1">
    <location>
        <begin position="157"/>
        <end position="180"/>
    </location>
</feature>
<dbReference type="AlphaFoldDB" id="A0A438MLI3"/>
<name>A0A438MLI3_9ACTN</name>
<proteinExistence type="predicted"/>
<reference evidence="2 3" key="1">
    <citation type="submission" date="2019-01" db="EMBL/GenBank/DDBJ databases">
        <title>Sequencing the genomes of 1000 actinobacteria strains.</title>
        <authorList>
            <person name="Klenk H.-P."/>
        </authorList>
    </citation>
    <scope>NUCLEOTIDE SEQUENCE [LARGE SCALE GENOMIC DNA]</scope>
    <source>
        <strain evidence="2 3">DSM 43925</strain>
    </source>
</reference>
<gene>
    <name evidence="2" type="ORF">EDD27_9497</name>
</gene>
<feature type="compositionally biased region" description="Basic and acidic residues" evidence="1">
    <location>
        <begin position="157"/>
        <end position="169"/>
    </location>
</feature>
<accession>A0A438MLI3</accession>
<dbReference type="EMBL" id="SAUN01000001">
    <property type="protein sequence ID" value="RVX46607.1"/>
    <property type="molecule type" value="Genomic_DNA"/>
</dbReference>
<evidence type="ECO:0000313" key="2">
    <source>
        <dbReference type="EMBL" id="RVX46607.1"/>
    </source>
</evidence>
<dbReference type="Proteomes" id="UP000284824">
    <property type="component" value="Unassembled WGS sequence"/>
</dbReference>
<sequence length="180" mass="19642">MTGGLAYSVVESITSERVLTYTHGVSTSHADAVTFSDLSRNPRAVAERAARLGRVRVTHRDAPDFYLTAADREEERERTLATASRLFLALIKHDPTARALVVAMPEVFPWVRHLSPDELRAFTLELVEALSDAAELDVDATAQEVIAGWRASARIKADPAHHAEARKPTSGDFGPVQVSA</sequence>
<evidence type="ECO:0000313" key="3">
    <source>
        <dbReference type="Proteomes" id="UP000284824"/>
    </source>
</evidence>